<sequence length="1397" mass="157323">MMQWFMRSLKISLKKAWKTAGALISLITSDSVNAEIASLPDVKSYTIPVHIPSSVQSIRPPLATETIKDSKTSPAHGSSCYRCQRTTVTGYFASYGSSGATGDYRSARSADPLLSRSGGSATEPTPQHKHCHPPTPTGPASSVRALDWPSTVWDADPQIRTLFTYFAGMIREVFEHPAEGKDISLQLMELRQGSDLAANYANKFRTLAAQSGWNDVALWAVFHEGLSPALQTELACWEDATSLSQYVATAIRLDNLLHQHRTGARPPVLSHPRLRPDYPRPREEAPEPMQLGRSRLMEREHQRHAQMRLCYYCGGSGHLIHPCPEKPSSVQVGENSLFFSLTVPVSFCFSDLCDLSLDRLRITGIDSQPIGGGYLTHQTKLLDFQVGLFHWEHLPFYVTSSPANPVILRFPWLRQHEPQISWHKGELVRGSATCLNKCLHKPVSHPCLASVEEDSAPLASGHVPRVYGDFLEVFSKERAARLPSHRAWDCTIDLLPNTSPPRGRVYPLFLPEARAMEEYIEEALAFGHIWPCTSPAVAGFFFVWKKDGGLHLCIDYRGLNAITVRYPYLVPLVPAALEQLRGAKFFTKLDLRSAYNLVRIREGDEWKTSLHTSHGHYEYLVMPFGLTNAPAVFQSLINEVFQDILGKWMIAYIDDSLVYSTSLEEHVRHVRAILSRLQQNHLYVKPEKCEFHRTTITFQRYVISRQGVEMDLTKVQAVTEWPNPTTVKELQRFLGFANFYRHFIQNYSSMAGPLTSLLRGKSRRLSWSEQAQAAFSQLKDIFTMAPILRHPDPDLPFVVEVDASSSGIGAMLKLTAAEANYDVGNRELLSIKAALEEWRHWLEGAHHLFLVLTDHCNLEYLHSSKHLNPCQARWALFFTHFEFTVTYCPGSKNSKADALSRQFEAQSEPTQPDLILPAAAILAPGRWSLIEEIRFWWPSLKTDVERFVQACSTCTQSRISCQLPEGLLEPLPTPQCPWSHLSVDFLTDLPDSGGFTTLMVVVDQFSKACKLIPLKGSSAAMFQHVFWNCGLPEDIVSDRGSQFTSRVWRSLCEQLGINVSLSSGYHPQSNGQAERLNQEIGRFLRSYCRREQQRWIEFLPWAEYAQNSLIHSSTGLTPFQRYGNALMYVFKGLSGDRGSRLTGITTRTPPPSGGTEGLAVHPEPETQAALPQAQSQPAHSPGIGDMDYVDPPPPLDIDGSPAYRVHARLDSRRVRSRLQYLVDWEGYGPEERSWVDAADIRDPSLLENFHCDHPDKAAPRLRGRPRRRTPGAPRMDPAATAAGGQPLQLDWPANSPDLNPIETLWGIVKRKMRNKRPKNADELKATVKETWASIPPQQCHKLITSMPRRIEAVIKVKGYFQVLGTCTVNEHTFQKANNSLKMFFFIGLMKYSNLLRK</sequence>
<keyword evidence="16" id="KW-1185">Reference proteome</keyword>
<evidence type="ECO:0000256" key="4">
    <source>
        <dbReference type="ARBA" id="ARBA00022670"/>
    </source>
</evidence>
<feature type="compositionally biased region" description="Basic residues" evidence="10">
    <location>
        <begin position="1259"/>
        <end position="1269"/>
    </location>
</feature>
<dbReference type="Pfam" id="PF00078">
    <property type="entry name" value="RVT_1"/>
    <property type="match status" value="1"/>
</dbReference>
<dbReference type="PROSITE" id="PS50013">
    <property type="entry name" value="CHROMO_2"/>
    <property type="match status" value="1"/>
</dbReference>
<dbReference type="PANTHER" id="PTHR37984:SF5">
    <property type="entry name" value="PROTEIN NYNRIN-LIKE"/>
    <property type="match status" value="1"/>
</dbReference>
<comment type="subcellular location">
    <subcellularLocation>
        <location evidence="1">Nucleus</location>
    </subcellularLocation>
</comment>
<dbReference type="SUPFAM" id="SSF56672">
    <property type="entry name" value="DNA/RNA polymerases"/>
    <property type="match status" value="1"/>
</dbReference>
<dbReference type="InterPro" id="IPR036875">
    <property type="entry name" value="Znf_CCHC_sf"/>
</dbReference>
<dbReference type="EMBL" id="JAUCMX010000007">
    <property type="protein sequence ID" value="KAK3540082.1"/>
    <property type="molecule type" value="Genomic_DNA"/>
</dbReference>
<dbReference type="Proteomes" id="UP001274896">
    <property type="component" value="Unassembled WGS sequence"/>
</dbReference>
<organism evidence="15 16">
    <name type="scientific">Hemibagrus guttatus</name>
    <dbReference type="NCBI Taxonomy" id="175788"/>
    <lineage>
        <taxon>Eukaryota</taxon>
        <taxon>Metazoa</taxon>
        <taxon>Chordata</taxon>
        <taxon>Craniata</taxon>
        <taxon>Vertebrata</taxon>
        <taxon>Euteleostomi</taxon>
        <taxon>Actinopterygii</taxon>
        <taxon>Neopterygii</taxon>
        <taxon>Teleostei</taxon>
        <taxon>Ostariophysi</taxon>
        <taxon>Siluriformes</taxon>
        <taxon>Bagridae</taxon>
        <taxon>Hemibagrus</taxon>
    </lineage>
</organism>
<dbReference type="GO" id="GO:0008270">
    <property type="term" value="F:zinc ion binding"/>
    <property type="evidence" value="ECO:0007669"/>
    <property type="project" value="UniProtKB-KW"/>
</dbReference>
<evidence type="ECO:0000256" key="10">
    <source>
        <dbReference type="SAM" id="MobiDB-lite"/>
    </source>
</evidence>
<evidence type="ECO:0000256" key="6">
    <source>
        <dbReference type="ARBA" id="ARBA00023125"/>
    </source>
</evidence>
<dbReference type="Gene3D" id="3.30.420.10">
    <property type="entry name" value="Ribonuclease H-like superfamily/Ribonuclease H"/>
    <property type="match status" value="2"/>
</dbReference>
<evidence type="ECO:0000313" key="15">
    <source>
        <dbReference type="EMBL" id="KAK3540082.1"/>
    </source>
</evidence>
<reference evidence="15" key="1">
    <citation type="submission" date="2023-06" db="EMBL/GenBank/DDBJ databases">
        <title>Male Hemibagrus guttatus genome.</title>
        <authorList>
            <person name="Bian C."/>
        </authorList>
    </citation>
    <scope>NUCLEOTIDE SEQUENCE</scope>
    <source>
        <strain evidence="15">Male_cb2023</strain>
        <tissue evidence="15">Muscle</tissue>
    </source>
</reference>
<gene>
    <name evidence="15" type="ORF">QTP70_025662</name>
</gene>
<dbReference type="InterPro" id="IPR023780">
    <property type="entry name" value="Chromo_domain"/>
</dbReference>
<evidence type="ECO:0000256" key="5">
    <source>
        <dbReference type="ARBA" id="ARBA00022750"/>
    </source>
</evidence>
<dbReference type="GO" id="GO:0005634">
    <property type="term" value="C:nucleus"/>
    <property type="evidence" value="ECO:0007669"/>
    <property type="project" value="UniProtKB-SubCell"/>
</dbReference>
<evidence type="ECO:0000256" key="7">
    <source>
        <dbReference type="ARBA" id="ARBA00023268"/>
    </source>
</evidence>
<dbReference type="GO" id="GO:0015074">
    <property type="term" value="P:DNA integration"/>
    <property type="evidence" value="ECO:0007669"/>
    <property type="project" value="InterPro"/>
</dbReference>
<evidence type="ECO:0000256" key="1">
    <source>
        <dbReference type="ARBA" id="ARBA00004123"/>
    </source>
</evidence>
<keyword evidence="7" id="KW-0511">Multifunctional enzyme</keyword>
<keyword evidence="9" id="KW-0863">Zinc-finger</keyword>
<dbReference type="Pfam" id="PF17919">
    <property type="entry name" value="RT_RNaseH_2"/>
    <property type="match status" value="1"/>
</dbReference>
<evidence type="ECO:0000256" key="8">
    <source>
        <dbReference type="ARBA" id="ARBA00039658"/>
    </source>
</evidence>
<dbReference type="GO" id="GO:0003676">
    <property type="term" value="F:nucleic acid binding"/>
    <property type="evidence" value="ECO:0007669"/>
    <property type="project" value="InterPro"/>
</dbReference>
<dbReference type="Gene3D" id="2.40.50.40">
    <property type="match status" value="1"/>
</dbReference>
<keyword evidence="6" id="KW-0238">DNA-binding</keyword>
<feature type="compositionally biased region" description="Basic and acidic residues" evidence="10">
    <location>
        <begin position="274"/>
        <end position="285"/>
    </location>
</feature>
<dbReference type="InterPro" id="IPR012337">
    <property type="entry name" value="RNaseH-like_sf"/>
</dbReference>
<feature type="compositionally biased region" description="Low complexity" evidence="10">
    <location>
        <begin position="1167"/>
        <end position="1181"/>
    </location>
</feature>
<dbReference type="InterPro" id="IPR050951">
    <property type="entry name" value="Retrovirus_Pol_polyprotein"/>
</dbReference>
<dbReference type="CDD" id="cd01647">
    <property type="entry name" value="RT_LTR"/>
    <property type="match status" value="1"/>
</dbReference>
<dbReference type="FunFam" id="3.30.70.270:FF:000020">
    <property type="entry name" value="Transposon Tf2-6 polyprotein-like Protein"/>
    <property type="match status" value="1"/>
</dbReference>
<dbReference type="InterPro" id="IPR041577">
    <property type="entry name" value="RT_RNaseH_2"/>
</dbReference>
<keyword evidence="9" id="KW-0862">Zinc</keyword>
<evidence type="ECO:0000259" key="13">
    <source>
        <dbReference type="PROSITE" id="PS50878"/>
    </source>
</evidence>
<feature type="region of interest" description="Disordered" evidence="10">
    <location>
        <begin position="102"/>
        <end position="142"/>
    </location>
</feature>
<dbReference type="PROSITE" id="PS50158">
    <property type="entry name" value="ZF_CCHC"/>
    <property type="match status" value="1"/>
</dbReference>
<feature type="region of interest" description="Disordered" evidence="10">
    <location>
        <begin position="1250"/>
        <end position="1283"/>
    </location>
</feature>
<proteinExistence type="inferred from homology"/>
<accession>A0AAE0R1L9</accession>
<evidence type="ECO:0000259" key="11">
    <source>
        <dbReference type="PROSITE" id="PS50013"/>
    </source>
</evidence>
<protein>
    <recommendedName>
        <fullName evidence="8">Gypsy retrotransposon integrase-like protein 1</fullName>
        <ecNumber evidence="3">3.1.26.4</ecNumber>
    </recommendedName>
</protein>
<dbReference type="EC" id="3.1.26.4" evidence="3"/>
<evidence type="ECO:0000256" key="2">
    <source>
        <dbReference type="ARBA" id="ARBA00010879"/>
    </source>
</evidence>
<dbReference type="GO" id="GO:0003964">
    <property type="term" value="F:RNA-directed DNA polymerase activity"/>
    <property type="evidence" value="ECO:0007669"/>
    <property type="project" value="UniProtKB-KW"/>
</dbReference>
<dbReference type="SMART" id="SM00298">
    <property type="entry name" value="CHROMO"/>
    <property type="match status" value="1"/>
</dbReference>
<dbReference type="Gene3D" id="3.10.10.10">
    <property type="entry name" value="HIV Type 1 Reverse Transcriptase, subunit A, domain 1"/>
    <property type="match status" value="1"/>
</dbReference>
<feature type="domain" description="CCHC-type" evidence="12">
    <location>
        <begin position="310"/>
        <end position="325"/>
    </location>
</feature>
<evidence type="ECO:0000259" key="14">
    <source>
        <dbReference type="PROSITE" id="PS50994"/>
    </source>
</evidence>
<dbReference type="InterPro" id="IPR000953">
    <property type="entry name" value="Chromo/chromo_shadow_dom"/>
</dbReference>
<dbReference type="InterPro" id="IPR036397">
    <property type="entry name" value="RNaseH_sf"/>
</dbReference>
<dbReference type="PANTHER" id="PTHR37984">
    <property type="entry name" value="PROTEIN CBG26694"/>
    <property type="match status" value="1"/>
</dbReference>
<dbReference type="Pfam" id="PF00665">
    <property type="entry name" value="rve"/>
    <property type="match status" value="1"/>
</dbReference>
<keyword evidence="5" id="KW-0064">Aspartyl protease</keyword>
<feature type="region of interest" description="Disordered" evidence="10">
    <location>
        <begin position="1139"/>
        <end position="1185"/>
    </location>
</feature>
<keyword evidence="9" id="KW-0479">Metal-binding</keyword>
<dbReference type="InterPro" id="IPR041588">
    <property type="entry name" value="Integrase_H2C2"/>
</dbReference>
<dbReference type="Gene3D" id="1.10.340.70">
    <property type="match status" value="1"/>
</dbReference>
<feature type="domain" description="Chromo" evidence="11">
    <location>
        <begin position="1203"/>
        <end position="1261"/>
    </location>
</feature>
<name>A0AAE0R1L9_9TELE</name>
<dbReference type="InterPro" id="IPR016197">
    <property type="entry name" value="Chromo-like_dom_sf"/>
</dbReference>
<dbReference type="InterPro" id="IPR043128">
    <property type="entry name" value="Rev_trsase/Diguanyl_cyclase"/>
</dbReference>
<dbReference type="Gene3D" id="3.30.70.270">
    <property type="match status" value="2"/>
</dbReference>
<comment type="caution">
    <text evidence="15">The sequence shown here is derived from an EMBL/GenBank/DDBJ whole genome shotgun (WGS) entry which is preliminary data.</text>
</comment>
<feature type="domain" description="Reverse transcriptase" evidence="13">
    <location>
        <begin position="476"/>
        <end position="703"/>
    </location>
</feature>
<keyword evidence="5" id="KW-0378">Hydrolase</keyword>
<dbReference type="Pfam" id="PF00385">
    <property type="entry name" value="Chromo"/>
    <property type="match status" value="1"/>
</dbReference>
<dbReference type="InterPro" id="IPR001584">
    <property type="entry name" value="Integrase_cat-core"/>
</dbReference>
<dbReference type="InterPro" id="IPR043502">
    <property type="entry name" value="DNA/RNA_pol_sf"/>
</dbReference>
<evidence type="ECO:0000259" key="12">
    <source>
        <dbReference type="PROSITE" id="PS50158"/>
    </source>
</evidence>
<dbReference type="PROSITE" id="PS50994">
    <property type="entry name" value="INTEGRASE"/>
    <property type="match status" value="1"/>
</dbReference>
<feature type="domain" description="Integrase catalytic" evidence="14">
    <location>
        <begin position="973"/>
        <end position="1126"/>
    </location>
</feature>
<dbReference type="SUPFAM" id="SSF53098">
    <property type="entry name" value="Ribonuclease H-like"/>
    <property type="match status" value="1"/>
</dbReference>
<evidence type="ECO:0000313" key="16">
    <source>
        <dbReference type="Proteomes" id="UP001274896"/>
    </source>
</evidence>
<keyword evidence="4" id="KW-0645">Protease</keyword>
<dbReference type="Pfam" id="PF17921">
    <property type="entry name" value="Integrase_H2C2"/>
    <property type="match status" value="1"/>
</dbReference>
<dbReference type="PROSITE" id="PS50878">
    <property type="entry name" value="RT_POL"/>
    <property type="match status" value="1"/>
</dbReference>
<comment type="similarity">
    <text evidence="2">Belongs to the beta type-B retroviral polymerase family. HERV class-II K(HML-2) pol subfamily.</text>
</comment>
<dbReference type="InterPro" id="IPR000477">
    <property type="entry name" value="RT_dom"/>
</dbReference>
<dbReference type="GO" id="GO:0004523">
    <property type="term" value="F:RNA-DNA hybrid ribonuclease activity"/>
    <property type="evidence" value="ECO:0007669"/>
    <property type="project" value="UniProtKB-EC"/>
</dbReference>
<feature type="region of interest" description="Disordered" evidence="10">
    <location>
        <begin position="264"/>
        <end position="288"/>
    </location>
</feature>
<dbReference type="SUPFAM" id="SSF54160">
    <property type="entry name" value="Chromo domain-like"/>
    <property type="match status" value="1"/>
</dbReference>
<dbReference type="CDD" id="cd09274">
    <property type="entry name" value="RNase_HI_RT_Ty3"/>
    <property type="match status" value="1"/>
</dbReference>
<dbReference type="SUPFAM" id="SSF57756">
    <property type="entry name" value="Retrovirus zinc finger-like domains"/>
    <property type="match status" value="1"/>
</dbReference>
<evidence type="ECO:0000256" key="9">
    <source>
        <dbReference type="PROSITE-ProRule" id="PRU00047"/>
    </source>
</evidence>
<evidence type="ECO:0000256" key="3">
    <source>
        <dbReference type="ARBA" id="ARBA00012180"/>
    </source>
</evidence>
<dbReference type="InterPro" id="IPR001878">
    <property type="entry name" value="Znf_CCHC"/>
</dbReference>